<gene>
    <name evidence="3" type="ORF">ERS852397_00339</name>
</gene>
<feature type="chain" id="PRO_5008015416" description="Lipocalin-like domain-containing protein" evidence="1">
    <location>
        <begin position="22"/>
        <end position="155"/>
    </location>
</feature>
<evidence type="ECO:0000313" key="3">
    <source>
        <dbReference type="EMBL" id="CUN51189.1"/>
    </source>
</evidence>
<dbReference type="PROSITE" id="PS51257">
    <property type="entry name" value="PROKAR_LIPOPROTEIN"/>
    <property type="match status" value="1"/>
</dbReference>
<reference evidence="3 4" key="1">
    <citation type="submission" date="2015-09" db="EMBL/GenBank/DDBJ databases">
        <authorList>
            <consortium name="Pathogen Informatics"/>
        </authorList>
    </citation>
    <scope>NUCLEOTIDE SEQUENCE [LARGE SCALE GENOMIC DNA]</scope>
    <source>
        <strain evidence="3 4">2789STDY5608840</strain>
    </source>
</reference>
<proteinExistence type="predicted"/>
<dbReference type="Pfam" id="PF13648">
    <property type="entry name" value="Lipocalin_4"/>
    <property type="match status" value="1"/>
</dbReference>
<keyword evidence="1" id="KW-0732">Signal</keyword>
<dbReference type="Proteomes" id="UP000095517">
    <property type="component" value="Unassembled WGS sequence"/>
</dbReference>
<name>A0A173XHM9_9BACE</name>
<evidence type="ECO:0000313" key="4">
    <source>
        <dbReference type="Proteomes" id="UP000095517"/>
    </source>
</evidence>
<evidence type="ECO:0000259" key="2">
    <source>
        <dbReference type="Pfam" id="PF13648"/>
    </source>
</evidence>
<accession>A0A173XHM9</accession>
<sequence length="155" mass="18189">MNVFFKMLLCTMLLATFVACNDDDDVKDAILEVNYKNLNGTWRLSEWNGKEMNDELYCYITFDRKEHTYIMYQNLNSMYSRKLTGSFLIEEKEDGFILSGTYDFGKGDWANKYIVTEMLDNSMKWIVKDNPEDISVYVRCDKVPDDILTGTRSLK</sequence>
<dbReference type="EMBL" id="CYZH01000002">
    <property type="protein sequence ID" value="CUN51189.1"/>
    <property type="molecule type" value="Genomic_DNA"/>
</dbReference>
<dbReference type="InterPro" id="IPR024311">
    <property type="entry name" value="Lipocalin-like"/>
</dbReference>
<feature type="domain" description="Lipocalin-like" evidence="2">
    <location>
        <begin position="38"/>
        <end position="125"/>
    </location>
</feature>
<dbReference type="RefSeq" id="WP_022275994.1">
    <property type="nucleotide sequence ID" value="NZ_CABIXA010000002.1"/>
</dbReference>
<feature type="signal peptide" evidence="1">
    <location>
        <begin position="1"/>
        <end position="21"/>
    </location>
</feature>
<dbReference type="AlphaFoldDB" id="A0A173XHM9"/>
<dbReference type="STRING" id="338188.ERS852397_00339"/>
<protein>
    <recommendedName>
        <fullName evidence="2">Lipocalin-like domain-containing protein</fullName>
    </recommendedName>
</protein>
<evidence type="ECO:0000256" key="1">
    <source>
        <dbReference type="SAM" id="SignalP"/>
    </source>
</evidence>
<organism evidence="3 4">
    <name type="scientific">Bacteroides finegoldii</name>
    <dbReference type="NCBI Taxonomy" id="338188"/>
    <lineage>
        <taxon>Bacteria</taxon>
        <taxon>Pseudomonadati</taxon>
        <taxon>Bacteroidota</taxon>
        <taxon>Bacteroidia</taxon>
        <taxon>Bacteroidales</taxon>
        <taxon>Bacteroidaceae</taxon>
        <taxon>Bacteroides</taxon>
    </lineage>
</organism>